<proteinExistence type="predicted"/>
<gene>
    <name evidence="1" type="ORF">Krac_9589</name>
</gene>
<dbReference type="InParanoid" id="D6TCR6"/>
<protein>
    <submittedName>
        <fullName evidence="1">Uncharacterized protein</fullName>
    </submittedName>
</protein>
<name>D6TCR6_KTERA</name>
<sequence length="79" mass="9375">MAFIQVTLLATVIVYCHKRRIKAHPDILSSFRARHPLRVIVFSTINRLRSNGTINVQNNQEWLSLQIYFLRIKRDILEK</sequence>
<dbReference type="AlphaFoldDB" id="D6TCR6"/>
<evidence type="ECO:0000313" key="1">
    <source>
        <dbReference type="EMBL" id="EFH88180.1"/>
    </source>
</evidence>
<organism evidence="1 2">
    <name type="scientific">Ktedonobacter racemifer DSM 44963</name>
    <dbReference type="NCBI Taxonomy" id="485913"/>
    <lineage>
        <taxon>Bacteria</taxon>
        <taxon>Bacillati</taxon>
        <taxon>Chloroflexota</taxon>
        <taxon>Ktedonobacteria</taxon>
        <taxon>Ktedonobacterales</taxon>
        <taxon>Ktedonobacteraceae</taxon>
        <taxon>Ktedonobacter</taxon>
    </lineage>
</organism>
<dbReference type="EMBL" id="ADVG01000001">
    <property type="protein sequence ID" value="EFH88180.1"/>
    <property type="molecule type" value="Genomic_DNA"/>
</dbReference>
<dbReference type="Proteomes" id="UP000004508">
    <property type="component" value="Unassembled WGS sequence"/>
</dbReference>
<accession>D6TCR6</accession>
<evidence type="ECO:0000313" key="2">
    <source>
        <dbReference type="Proteomes" id="UP000004508"/>
    </source>
</evidence>
<comment type="caution">
    <text evidence="1">The sequence shown here is derived from an EMBL/GenBank/DDBJ whole genome shotgun (WGS) entry which is preliminary data.</text>
</comment>
<keyword evidence="2" id="KW-1185">Reference proteome</keyword>
<reference evidence="1 2" key="1">
    <citation type="journal article" date="2011" name="Stand. Genomic Sci.">
        <title>Non-contiguous finished genome sequence and contextual data of the filamentous soil bacterium Ktedonobacter racemifer type strain (SOSP1-21).</title>
        <authorList>
            <person name="Chang Y.J."/>
            <person name="Land M."/>
            <person name="Hauser L."/>
            <person name="Chertkov O."/>
            <person name="Del Rio T.G."/>
            <person name="Nolan M."/>
            <person name="Copeland A."/>
            <person name="Tice H."/>
            <person name="Cheng J.F."/>
            <person name="Lucas S."/>
            <person name="Han C."/>
            <person name="Goodwin L."/>
            <person name="Pitluck S."/>
            <person name="Ivanova N."/>
            <person name="Ovchinikova G."/>
            <person name="Pati A."/>
            <person name="Chen A."/>
            <person name="Palaniappan K."/>
            <person name="Mavromatis K."/>
            <person name="Liolios K."/>
            <person name="Brettin T."/>
            <person name="Fiebig A."/>
            <person name="Rohde M."/>
            <person name="Abt B."/>
            <person name="Goker M."/>
            <person name="Detter J.C."/>
            <person name="Woyke T."/>
            <person name="Bristow J."/>
            <person name="Eisen J.A."/>
            <person name="Markowitz V."/>
            <person name="Hugenholtz P."/>
            <person name="Kyrpides N.C."/>
            <person name="Klenk H.P."/>
            <person name="Lapidus A."/>
        </authorList>
    </citation>
    <scope>NUCLEOTIDE SEQUENCE [LARGE SCALE GENOMIC DNA]</scope>
    <source>
        <strain evidence="2">DSM 44963</strain>
    </source>
</reference>